<evidence type="ECO:0000313" key="2">
    <source>
        <dbReference type="EMBL" id="NEC20508.1"/>
    </source>
</evidence>
<reference evidence="2 3" key="1">
    <citation type="submission" date="2020-01" db="EMBL/GenBank/DDBJ databases">
        <title>Insect and environment-associated Actinomycetes.</title>
        <authorList>
            <person name="Currrie C."/>
            <person name="Chevrette M."/>
            <person name="Carlson C."/>
            <person name="Stubbendieck R."/>
            <person name="Wendt-Pienkowski E."/>
        </authorList>
    </citation>
    <scope>NUCLEOTIDE SEQUENCE [LARGE SCALE GENOMIC DNA]</scope>
    <source>
        <strain evidence="2 3">SID7590</strain>
    </source>
</reference>
<evidence type="ECO:0000256" key="1">
    <source>
        <dbReference type="SAM" id="MobiDB-lite"/>
    </source>
</evidence>
<accession>A0A7K3RZ55</accession>
<dbReference type="InterPro" id="IPR038765">
    <property type="entry name" value="Papain-like_cys_pep_sf"/>
</dbReference>
<proteinExistence type="predicted"/>
<comment type="caution">
    <text evidence="2">The sequence shown here is derived from an EMBL/GenBank/DDBJ whole genome shotgun (WGS) entry which is preliminary data.</text>
</comment>
<evidence type="ECO:0000313" key="3">
    <source>
        <dbReference type="Proteomes" id="UP000469670"/>
    </source>
</evidence>
<dbReference type="Gene3D" id="3.90.70.10">
    <property type="entry name" value="Cysteine proteinases"/>
    <property type="match status" value="1"/>
</dbReference>
<name>A0A7K3RZ55_9ACTN</name>
<dbReference type="EMBL" id="JAAGMP010000895">
    <property type="protein sequence ID" value="NEC20508.1"/>
    <property type="molecule type" value="Genomic_DNA"/>
</dbReference>
<feature type="region of interest" description="Disordered" evidence="1">
    <location>
        <begin position="1"/>
        <end position="21"/>
    </location>
</feature>
<dbReference type="RefSeq" id="WP_164204262.1">
    <property type="nucleotide sequence ID" value="NZ_JAAGMP010000895.1"/>
</dbReference>
<dbReference type="SUPFAM" id="SSF54001">
    <property type="entry name" value="Cysteine proteinases"/>
    <property type="match status" value="1"/>
</dbReference>
<sequence length="303" mass="32891">MLHPRGTATRPRPEQHTISQLGRGEVQEQALPDIHVREYSPAGHLGRHQALDPRSLAYRRPYDGQPLRATAWEPRLPVLDQRNLIAQGIHTADAYGLESDTDALASCTGNAATAFLSILLTPEQAHAAALNLNDPAMAQHFAIGLYADATACDQWSEYTWPTQDVGSSGLGVAKAMRNRGLIDQYGHATTAEELCTLLQTGPVLLGMPWHAAFSAPDPDGFIDADPAWADSPLEGGHEVCVTALEAVAFDDGTLMPDHTILRFRQSWGSAWGDHGDGRLRLSTYLAIRAQADVIQPRRDGVLL</sequence>
<gene>
    <name evidence="2" type="ORF">G3I50_19990</name>
</gene>
<protein>
    <recommendedName>
        <fullName evidence="4">C1 family peptidase</fullName>
    </recommendedName>
</protein>
<organism evidence="2 3">
    <name type="scientific">Streptomyces parvus</name>
    <dbReference type="NCBI Taxonomy" id="66428"/>
    <lineage>
        <taxon>Bacteria</taxon>
        <taxon>Bacillati</taxon>
        <taxon>Actinomycetota</taxon>
        <taxon>Actinomycetes</taxon>
        <taxon>Kitasatosporales</taxon>
        <taxon>Streptomycetaceae</taxon>
        <taxon>Streptomyces</taxon>
    </lineage>
</organism>
<evidence type="ECO:0008006" key="4">
    <source>
        <dbReference type="Google" id="ProtNLM"/>
    </source>
</evidence>
<dbReference type="Proteomes" id="UP000469670">
    <property type="component" value="Unassembled WGS sequence"/>
</dbReference>
<dbReference type="AlphaFoldDB" id="A0A7K3RZ55"/>